<reference evidence="1" key="1">
    <citation type="submission" date="2021-02" db="EMBL/GenBank/DDBJ databases">
        <authorList>
            <person name="Nowell W R."/>
        </authorList>
    </citation>
    <scope>NUCLEOTIDE SEQUENCE</scope>
</reference>
<evidence type="ECO:0000313" key="2">
    <source>
        <dbReference type="Proteomes" id="UP000663866"/>
    </source>
</evidence>
<accession>A0A819JFF8</accession>
<proteinExistence type="predicted"/>
<sequence length="141" mass="16628">MLLSWYATIDLAELYEMFYNGTSFWFGPFCRFKFDYSLSQSFYDIVKISFNTKRALSPNSEVPCELPLLTMRDYYSNPNFICEEFIRRPGHLEFPCGDGESTNGIVTSFMFDPLHRDLIDDEQHQRTWCVTKYSSSMQIVE</sequence>
<dbReference type="Proteomes" id="UP000663866">
    <property type="component" value="Unassembled WGS sequence"/>
</dbReference>
<evidence type="ECO:0000313" key="1">
    <source>
        <dbReference type="EMBL" id="CAF3926794.1"/>
    </source>
</evidence>
<protein>
    <submittedName>
        <fullName evidence="1">Uncharacterized protein</fullName>
    </submittedName>
</protein>
<dbReference type="EMBL" id="CAJOBG010001415">
    <property type="protein sequence ID" value="CAF3926794.1"/>
    <property type="molecule type" value="Genomic_DNA"/>
</dbReference>
<dbReference type="AlphaFoldDB" id="A0A819JFF8"/>
<gene>
    <name evidence="1" type="ORF">OVN521_LOCUS10898</name>
</gene>
<keyword evidence="2" id="KW-1185">Reference proteome</keyword>
<organism evidence="1 2">
    <name type="scientific">Rotaria magnacalcarata</name>
    <dbReference type="NCBI Taxonomy" id="392030"/>
    <lineage>
        <taxon>Eukaryota</taxon>
        <taxon>Metazoa</taxon>
        <taxon>Spiralia</taxon>
        <taxon>Gnathifera</taxon>
        <taxon>Rotifera</taxon>
        <taxon>Eurotatoria</taxon>
        <taxon>Bdelloidea</taxon>
        <taxon>Philodinida</taxon>
        <taxon>Philodinidae</taxon>
        <taxon>Rotaria</taxon>
    </lineage>
</organism>
<name>A0A819JFF8_9BILA</name>
<comment type="caution">
    <text evidence="1">The sequence shown here is derived from an EMBL/GenBank/DDBJ whole genome shotgun (WGS) entry which is preliminary data.</text>
</comment>